<sequence length="43" mass="4732">MTLSIFDKFGLSKYGDTWKAAGTIQLMPSGDLDDYIELSTTSN</sequence>
<proteinExistence type="predicted"/>
<comment type="caution">
    <text evidence="1">The sequence shown here is derived from an EMBL/GenBank/DDBJ whole genome shotgun (WGS) entry which is preliminary data.</text>
</comment>
<reference evidence="1" key="1">
    <citation type="journal article" date="2014" name="Front. Microbiol.">
        <title>High frequency of phylogenetically diverse reductive dehalogenase-homologous genes in deep subseafloor sedimentary metagenomes.</title>
        <authorList>
            <person name="Kawai M."/>
            <person name="Futagami T."/>
            <person name="Toyoda A."/>
            <person name="Takaki Y."/>
            <person name="Nishi S."/>
            <person name="Hori S."/>
            <person name="Arai W."/>
            <person name="Tsubouchi T."/>
            <person name="Morono Y."/>
            <person name="Uchiyama I."/>
            <person name="Ito T."/>
            <person name="Fujiyama A."/>
            <person name="Inagaki F."/>
            <person name="Takami H."/>
        </authorList>
    </citation>
    <scope>NUCLEOTIDE SEQUENCE</scope>
    <source>
        <strain evidence="1">Expedition CK06-06</strain>
    </source>
</reference>
<name>X0US22_9ZZZZ</name>
<dbReference type="AlphaFoldDB" id="X0US22"/>
<dbReference type="EMBL" id="BARS01026657">
    <property type="protein sequence ID" value="GAG03088.1"/>
    <property type="molecule type" value="Genomic_DNA"/>
</dbReference>
<gene>
    <name evidence="1" type="ORF">S01H1_41995</name>
</gene>
<evidence type="ECO:0000313" key="1">
    <source>
        <dbReference type="EMBL" id="GAG03088.1"/>
    </source>
</evidence>
<organism evidence="1">
    <name type="scientific">marine sediment metagenome</name>
    <dbReference type="NCBI Taxonomy" id="412755"/>
    <lineage>
        <taxon>unclassified sequences</taxon>
        <taxon>metagenomes</taxon>
        <taxon>ecological metagenomes</taxon>
    </lineage>
</organism>
<protein>
    <submittedName>
        <fullName evidence="1">Uncharacterized protein</fullName>
    </submittedName>
</protein>
<feature type="non-terminal residue" evidence="1">
    <location>
        <position position="43"/>
    </location>
</feature>
<accession>X0US22</accession>